<comment type="caution">
    <text evidence="1">The sequence shown here is derived from an EMBL/GenBank/DDBJ whole genome shotgun (WGS) entry which is preliminary data.</text>
</comment>
<dbReference type="GO" id="GO:0004519">
    <property type="term" value="F:endonuclease activity"/>
    <property type="evidence" value="ECO:0007669"/>
    <property type="project" value="InterPro"/>
</dbReference>
<dbReference type="OrthoDB" id="9799912at2"/>
<organism evidence="1 2">
    <name type="scientific">Dyadobacter luticola</name>
    <dbReference type="NCBI Taxonomy" id="1979387"/>
    <lineage>
        <taxon>Bacteria</taxon>
        <taxon>Pseudomonadati</taxon>
        <taxon>Bacteroidota</taxon>
        <taxon>Cytophagia</taxon>
        <taxon>Cytophagales</taxon>
        <taxon>Spirosomataceae</taxon>
        <taxon>Dyadobacter</taxon>
    </lineage>
</organism>
<dbReference type="GO" id="GO:0003723">
    <property type="term" value="F:RNA binding"/>
    <property type="evidence" value="ECO:0007669"/>
    <property type="project" value="InterPro"/>
</dbReference>
<protein>
    <submittedName>
        <fullName evidence="1">Type II toxin-antitoxin system HigB family toxin</fullName>
    </submittedName>
</protein>
<evidence type="ECO:0000313" key="1">
    <source>
        <dbReference type="EMBL" id="TLU98291.1"/>
    </source>
</evidence>
<dbReference type="EMBL" id="VCEJ01000008">
    <property type="protein sequence ID" value="TLU98291.1"/>
    <property type="molecule type" value="Genomic_DNA"/>
</dbReference>
<dbReference type="GO" id="GO:0110001">
    <property type="term" value="C:toxin-antitoxin complex"/>
    <property type="evidence" value="ECO:0007669"/>
    <property type="project" value="InterPro"/>
</dbReference>
<evidence type="ECO:0000313" key="2">
    <source>
        <dbReference type="Proteomes" id="UP000306402"/>
    </source>
</evidence>
<sequence length="105" mass="12301">MRIIAAKTLKTYWEAYPPAKQSLLSWYEEAENAEWSSPNQLKAQYGNASVVNNKRVVFNIHGNTYRLVVDIEFRLKIVFIVWFGSHKEYDKIDVLKIQHANSNQK</sequence>
<name>A0A5R9KPR4_9BACT</name>
<dbReference type="AlphaFoldDB" id="A0A5R9KPR4"/>
<dbReference type="Proteomes" id="UP000306402">
    <property type="component" value="Unassembled WGS sequence"/>
</dbReference>
<proteinExistence type="predicted"/>
<keyword evidence="2" id="KW-1185">Reference proteome</keyword>
<dbReference type="Pfam" id="PF09907">
    <property type="entry name" value="HigB_toxin"/>
    <property type="match status" value="1"/>
</dbReference>
<reference evidence="1 2" key="1">
    <citation type="submission" date="2019-05" db="EMBL/GenBank/DDBJ databases">
        <authorList>
            <person name="Qu J.-H."/>
        </authorList>
    </citation>
    <scope>NUCLEOTIDE SEQUENCE [LARGE SCALE GENOMIC DNA]</scope>
    <source>
        <strain evidence="1 2">T17</strain>
    </source>
</reference>
<dbReference type="InterPro" id="IPR018669">
    <property type="entry name" value="Toxin_HigB"/>
</dbReference>
<accession>A0A5R9KPR4</accession>
<gene>
    <name evidence="1" type="ORF">FEN17_26325</name>
</gene>